<feature type="chain" id="PRO_5045093998" description="Type IV pilus biogenesis protein PilP" evidence="2">
    <location>
        <begin position="20"/>
        <end position="184"/>
    </location>
</feature>
<name>A0ABT7E5H9_9NEIS</name>
<accession>A0ABT7E5H9</accession>
<evidence type="ECO:0000313" key="4">
    <source>
        <dbReference type="Proteomes" id="UP001172778"/>
    </source>
</evidence>
<protein>
    <recommendedName>
        <fullName evidence="5">Type IV pilus biogenesis protein PilP</fullName>
    </recommendedName>
</protein>
<feature type="signal peptide" evidence="2">
    <location>
        <begin position="1"/>
        <end position="19"/>
    </location>
</feature>
<dbReference type="EMBL" id="JARRAF010000047">
    <property type="protein sequence ID" value="MDK2126715.1"/>
    <property type="molecule type" value="Genomic_DNA"/>
</dbReference>
<feature type="region of interest" description="Disordered" evidence="1">
    <location>
        <begin position="146"/>
        <end position="167"/>
    </location>
</feature>
<evidence type="ECO:0000256" key="1">
    <source>
        <dbReference type="SAM" id="MobiDB-lite"/>
    </source>
</evidence>
<sequence>MRLSCLGLILLAGITPVQAELVDELISKQSQLVNAEKQRKIDEALPKPLPALPPAAMQAAVSATGLPLPALPEREPFVLAISRSGGFYMADIWHKGSVVTLSANQPYLSALGDWKLAKISPSQVELVRPGKGKSQQTRTLVLAQVAAGPAEDPDRGPAGSATLAAPSSAAALTPIGVPSTAGLR</sequence>
<keyword evidence="2" id="KW-0732">Signal</keyword>
<feature type="compositionally biased region" description="Low complexity" evidence="1">
    <location>
        <begin position="156"/>
        <end position="167"/>
    </location>
</feature>
<dbReference type="RefSeq" id="WP_284103036.1">
    <property type="nucleotide sequence ID" value="NZ_JARRAF010000047.1"/>
</dbReference>
<evidence type="ECO:0000313" key="3">
    <source>
        <dbReference type="EMBL" id="MDK2126715.1"/>
    </source>
</evidence>
<dbReference type="Proteomes" id="UP001172778">
    <property type="component" value="Unassembled WGS sequence"/>
</dbReference>
<evidence type="ECO:0000256" key="2">
    <source>
        <dbReference type="SAM" id="SignalP"/>
    </source>
</evidence>
<organism evidence="3 4">
    <name type="scientific">Parachitinimonas caeni</name>
    <dbReference type="NCBI Taxonomy" id="3031301"/>
    <lineage>
        <taxon>Bacteria</taxon>
        <taxon>Pseudomonadati</taxon>
        <taxon>Pseudomonadota</taxon>
        <taxon>Betaproteobacteria</taxon>
        <taxon>Neisseriales</taxon>
        <taxon>Chitinibacteraceae</taxon>
        <taxon>Parachitinimonas</taxon>
    </lineage>
</organism>
<comment type="caution">
    <text evidence="3">The sequence shown here is derived from an EMBL/GenBank/DDBJ whole genome shotgun (WGS) entry which is preliminary data.</text>
</comment>
<keyword evidence="4" id="KW-1185">Reference proteome</keyword>
<proteinExistence type="predicted"/>
<reference evidence="3" key="1">
    <citation type="submission" date="2023-03" db="EMBL/GenBank/DDBJ databases">
        <title>Chitinimonas shenzhenensis gen. nov., sp. nov., a novel member of family Burkholderiaceae isolated from activated sludge collected in Shen Zhen, China.</title>
        <authorList>
            <person name="Wang X."/>
        </authorList>
    </citation>
    <scope>NUCLEOTIDE SEQUENCE</scope>
    <source>
        <strain evidence="3">DQS-5</strain>
    </source>
</reference>
<evidence type="ECO:0008006" key="5">
    <source>
        <dbReference type="Google" id="ProtNLM"/>
    </source>
</evidence>
<gene>
    <name evidence="3" type="ORF">PZA18_21960</name>
</gene>